<keyword evidence="2" id="KW-1003">Cell membrane</keyword>
<proteinExistence type="predicted"/>
<dbReference type="PANTHER" id="PTHR21137">
    <property type="entry name" value="ODORANT RECEPTOR"/>
    <property type="match status" value="1"/>
</dbReference>
<feature type="transmembrane region" description="Helical" evidence="10">
    <location>
        <begin position="133"/>
        <end position="152"/>
    </location>
</feature>
<dbReference type="InterPro" id="IPR004117">
    <property type="entry name" value="7tm6_olfct_rcpt"/>
</dbReference>
<evidence type="ECO:0000256" key="8">
    <source>
        <dbReference type="ARBA" id="ARBA00023170"/>
    </source>
</evidence>
<dbReference type="Pfam" id="PF02949">
    <property type="entry name" value="7tm_6"/>
    <property type="match status" value="1"/>
</dbReference>
<keyword evidence="9" id="KW-0807">Transducer</keyword>
<dbReference type="GO" id="GO:0005886">
    <property type="term" value="C:plasma membrane"/>
    <property type="evidence" value="ECO:0007669"/>
    <property type="project" value="UniProtKB-SubCell"/>
</dbReference>
<evidence type="ECO:0000313" key="11">
    <source>
        <dbReference type="EnsemblMetazoa" id="AMIN015653-PA"/>
    </source>
</evidence>
<feature type="transmembrane region" description="Helical" evidence="10">
    <location>
        <begin position="34"/>
        <end position="55"/>
    </location>
</feature>
<evidence type="ECO:0000256" key="10">
    <source>
        <dbReference type="SAM" id="Phobius"/>
    </source>
</evidence>
<evidence type="ECO:0000256" key="2">
    <source>
        <dbReference type="ARBA" id="ARBA00022475"/>
    </source>
</evidence>
<evidence type="ECO:0000256" key="5">
    <source>
        <dbReference type="ARBA" id="ARBA00022725"/>
    </source>
</evidence>
<accession>A0A182WR17</accession>
<protein>
    <submittedName>
        <fullName evidence="11">Uncharacterized protein</fullName>
    </submittedName>
</protein>
<dbReference type="AlphaFoldDB" id="A0A182WR17"/>
<dbReference type="GO" id="GO:0007165">
    <property type="term" value="P:signal transduction"/>
    <property type="evidence" value="ECO:0007669"/>
    <property type="project" value="UniProtKB-KW"/>
</dbReference>
<keyword evidence="5" id="KW-0552">Olfaction</keyword>
<evidence type="ECO:0000256" key="9">
    <source>
        <dbReference type="ARBA" id="ARBA00023224"/>
    </source>
</evidence>
<evidence type="ECO:0000256" key="6">
    <source>
        <dbReference type="ARBA" id="ARBA00022989"/>
    </source>
</evidence>
<dbReference type="GO" id="GO:0004984">
    <property type="term" value="F:olfactory receptor activity"/>
    <property type="evidence" value="ECO:0007669"/>
    <property type="project" value="InterPro"/>
</dbReference>
<feature type="transmembrane region" description="Helical" evidence="10">
    <location>
        <begin position="172"/>
        <end position="195"/>
    </location>
</feature>
<feature type="transmembrane region" description="Helical" evidence="10">
    <location>
        <begin position="293"/>
        <end position="314"/>
    </location>
</feature>
<keyword evidence="6 10" id="KW-1133">Transmembrane helix</keyword>
<evidence type="ECO:0000256" key="1">
    <source>
        <dbReference type="ARBA" id="ARBA00004651"/>
    </source>
</evidence>
<feature type="transmembrane region" description="Helical" evidence="10">
    <location>
        <begin position="262"/>
        <end position="287"/>
    </location>
</feature>
<dbReference type="STRING" id="112268.A0A182WR17"/>
<dbReference type="EnsemblMetazoa" id="AMIN015653-RA">
    <property type="protein sequence ID" value="AMIN015653-PA"/>
    <property type="gene ID" value="AMIN015653"/>
</dbReference>
<evidence type="ECO:0000256" key="4">
    <source>
        <dbReference type="ARBA" id="ARBA00022692"/>
    </source>
</evidence>
<keyword evidence="8" id="KW-0675">Receptor</keyword>
<evidence type="ECO:0000256" key="7">
    <source>
        <dbReference type="ARBA" id="ARBA00023136"/>
    </source>
</evidence>
<keyword evidence="4 10" id="KW-0812">Transmembrane</keyword>
<keyword evidence="3" id="KW-0716">Sensory transduction</keyword>
<dbReference type="Proteomes" id="UP000075920">
    <property type="component" value="Unassembled WGS sequence"/>
</dbReference>
<evidence type="ECO:0000256" key="3">
    <source>
        <dbReference type="ARBA" id="ARBA00022606"/>
    </source>
</evidence>
<keyword evidence="7 10" id="KW-0472">Membrane</keyword>
<dbReference type="VEuPathDB" id="VectorBase:AMIN015653"/>
<organism evidence="11 12">
    <name type="scientific">Anopheles minimus</name>
    <dbReference type="NCBI Taxonomy" id="112268"/>
    <lineage>
        <taxon>Eukaryota</taxon>
        <taxon>Metazoa</taxon>
        <taxon>Ecdysozoa</taxon>
        <taxon>Arthropoda</taxon>
        <taxon>Hexapoda</taxon>
        <taxon>Insecta</taxon>
        <taxon>Pterygota</taxon>
        <taxon>Neoptera</taxon>
        <taxon>Endopterygota</taxon>
        <taxon>Diptera</taxon>
        <taxon>Nematocera</taxon>
        <taxon>Culicoidea</taxon>
        <taxon>Culicidae</taxon>
        <taxon>Anophelinae</taxon>
        <taxon>Anopheles</taxon>
    </lineage>
</organism>
<reference evidence="12" key="1">
    <citation type="submission" date="2013-03" db="EMBL/GenBank/DDBJ databases">
        <title>The Genome Sequence of Anopheles minimus MINIMUS1.</title>
        <authorList>
            <consortium name="The Broad Institute Genomics Platform"/>
            <person name="Neafsey D.E."/>
            <person name="Walton C."/>
            <person name="Walker B."/>
            <person name="Young S.K."/>
            <person name="Zeng Q."/>
            <person name="Gargeya S."/>
            <person name="Fitzgerald M."/>
            <person name="Haas B."/>
            <person name="Abouelleil A."/>
            <person name="Allen A.W."/>
            <person name="Alvarado L."/>
            <person name="Arachchi H.M."/>
            <person name="Berlin A.M."/>
            <person name="Chapman S.B."/>
            <person name="Gainer-Dewar J."/>
            <person name="Goldberg J."/>
            <person name="Griggs A."/>
            <person name="Gujja S."/>
            <person name="Hansen M."/>
            <person name="Howarth C."/>
            <person name="Imamovic A."/>
            <person name="Ireland A."/>
            <person name="Larimer J."/>
            <person name="McCowan C."/>
            <person name="Murphy C."/>
            <person name="Pearson M."/>
            <person name="Poon T.W."/>
            <person name="Priest M."/>
            <person name="Roberts A."/>
            <person name="Saif S."/>
            <person name="Shea T."/>
            <person name="Sisk P."/>
            <person name="Sykes S."/>
            <person name="Wortman J."/>
            <person name="Nusbaum C."/>
            <person name="Birren B."/>
        </authorList>
    </citation>
    <scope>NUCLEOTIDE SEQUENCE [LARGE SCALE GENOMIC DNA]</scope>
    <source>
        <strain evidence="12">MINIMUS1</strain>
    </source>
</reference>
<reference evidence="11" key="2">
    <citation type="submission" date="2020-05" db="UniProtKB">
        <authorList>
            <consortium name="EnsemblMetazoa"/>
        </authorList>
    </citation>
    <scope>IDENTIFICATION</scope>
    <source>
        <strain evidence="11">MINIMUS1</strain>
    </source>
</reference>
<name>A0A182WR17_9DIPT</name>
<comment type="subcellular location">
    <subcellularLocation>
        <location evidence="1">Cell membrane</location>
        <topology evidence="1">Multi-pass membrane protein</topology>
    </subcellularLocation>
</comment>
<sequence length="386" mass="45072">MANVGEFRELLKPLIFYTKMLGVEMWTAPRKMLLASYHISLQMALYVVSTVYTVVKYRNDPINVMKALVTLSTAVQLYIKFLMGHFKAHDMKELTEKFEKDVLEFYQKGSKAEVAVLNRTGRYLRIFQRIMRVVIPCGSAGFGTYPLLVYWKTKEILPLFPYELPYFDNSTIFGYVLNMLFQVNLLVFGNMGLILSDFLFLMCAMYAMTEADIFIIHLGELEAMLNDPTKDDTKRSEIREKWLQCVYDHQLTTRFFNTVEDLFAFVCLAQVGMSVFTICDCMLLIALTDWFPTYGFLIVVFTALSLYFIIGHSVELKIDQMYDRIITMPWYKLPVKEQKEFSLLLCRQQRPMMLTACGFIPMNFESYMSVLRGLYQFFVMVLQYVA</sequence>
<dbReference type="GO" id="GO:0005549">
    <property type="term" value="F:odorant binding"/>
    <property type="evidence" value="ECO:0007669"/>
    <property type="project" value="InterPro"/>
</dbReference>
<dbReference type="PANTHER" id="PTHR21137:SF35">
    <property type="entry name" value="ODORANT RECEPTOR 19A-RELATED"/>
    <property type="match status" value="1"/>
</dbReference>
<evidence type="ECO:0000313" key="12">
    <source>
        <dbReference type="Proteomes" id="UP000075920"/>
    </source>
</evidence>
<keyword evidence="12" id="KW-1185">Reference proteome</keyword>